<dbReference type="InParanoid" id="Q4CLJ7"/>
<keyword evidence="2" id="KW-1185">Reference proteome</keyword>
<dbReference type="RefSeq" id="XP_802595.1">
    <property type="nucleotide sequence ID" value="XM_797502.1"/>
</dbReference>
<accession>Q4CLJ7</accession>
<dbReference type="GeneID" id="3531945"/>
<dbReference type="Proteomes" id="UP000002296">
    <property type="component" value="Unassembled WGS sequence"/>
</dbReference>
<gene>
    <name evidence="1" type="ORF">Tc00.1047053508907.10</name>
</gene>
<evidence type="ECO:0000313" key="2">
    <source>
        <dbReference type="Proteomes" id="UP000002296"/>
    </source>
</evidence>
<dbReference type="SMR" id="Q4CLJ7"/>
<proteinExistence type="predicted"/>
<sequence>MVCPCRSVSACAAFAPLPPSVLFPFFFPFFWRFCAQHTQFSAKGRVTVNPHAMSSIPDELFGRWRMTTFNGLNFVDLGYQPCPMSLEPAGDRVEIFIQIVNYMSGTLEYRDGQLIGSLMSTMIAGEGLFEEIEEAFGEGIEVGMDVLFEEATMTFSQGGNSFVFVAQPDSAQQ</sequence>
<evidence type="ECO:0008006" key="3">
    <source>
        <dbReference type="Google" id="ProtNLM"/>
    </source>
</evidence>
<name>Q4CLJ7_TRYCC</name>
<evidence type="ECO:0000313" key="1">
    <source>
        <dbReference type="EMBL" id="EAN81149.1"/>
    </source>
</evidence>
<organism evidence="1 2">
    <name type="scientific">Trypanosoma cruzi (strain CL Brener)</name>
    <dbReference type="NCBI Taxonomy" id="353153"/>
    <lineage>
        <taxon>Eukaryota</taxon>
        <taxon>Discoba</taxon>
        <taxon>Euglenozoa</taxon>
        <taxon>Kinetoplastea</taxon>
        <taxon>Metakinetoplastina</taxon>
        <taxon>Trypanosomatida</taxon>
        <taxon>Trypanosomatidae</taxon>
        <taxon>Trypanosoma</taxon>
        <taxon>Schizotrypanum</taxon>
    </lineage>
</organism>
<dbReference type="PaxDb" id="353153-Q4CLJ7"/>
<comment type="caution">
    <text evidence="1">The sequence shown here is derived from an EMBL/GenBank/DDBJ whole genome shotgun (WGS) entry which is preliminary data.</text>
</comment>
<protein>
    <recommendedName>
        <fullName evidence="3">DUF306 domain-containing protein</fullName>
    </recommendedName>
</protein>
<dbReference type="KEGG" id="tcr:508907.10"/>
<dbReference type="OMA" id="MEGMEYT"/>
<dbReference type="AlphaFoldDB" id="Q4CLJ7"/>
<reference evidence="1 2" key="1">
    <citation type="journal article" date="2005" name="Science">
        <title>The genome sequence of Trypanosoma cruzi, etiologic agent of Chagas disease.</title>
        <authorList>
            <person name="El-Sayed N.M."/>
            <person name="Myler P.J."/>
            <person name="Bartholomeu D.C."/>
            <person name="Nilsson D."/>
            <person name="Aggarwal G."/>
            <person name="Tran A.N."/>
            <person name="Ghedin E."/>
            <person name="Worthey E.A."/>
            <person name="Delcher A.L."/>
            <person name="Blandin G."/>
            <person name="Westenberger S.J."/>
            <person name="Caler E."/>
            <person name="Cerqueira G.C."/>
            <person name="Branche C."/>
            <person name="Haas B."/>
            <person name="Anupama A."/>
            <person name="Arner E."/>
            <person name="Aslund L."/>
            <person name="Attipoe P."/>
            <person name="Bontempi E."/>
            <person name="Bringaud F."/>
            <person name="Burton P."/>
            <person name="Cadag E."/>
            <person name="Campbell D.A."/>
            <person name="Carrington M."/>
            <person name="Crabtree J."/>
            <person name="Darban H."/>
            <person name="da Silveira J.F."/>
            <person name="de Jong P."/>
            <person name="Edwards K."/>
            <person name="Englund P.T."/>
            <person name="Fazelina G."/>
            <person name="Feldblyum T."/>
            <person name="Ferella M."/>
            <person name="Frasch A.C."/>
            <person name="Gull K."/>
            <person name="Horn D."/>
            <person name="Hou L."/>
            <person name="Huang Y."/>
            <person name="Kindlund E."/>
            <person name="Klingbeil M."/>
            <person name="Kluge S."/>
            <person name="Koo H."/>
            <person name="Lacerda D."/>
            <person name="Levin M.J."/>
            <person name="Lorenzi H."/>
            <person name="Louie T."/>
            <person name="Machado C.R."/>
            <person name="McCulloch R."/>
            <person name="McKenna A."/>
            <person name="Mizuno Y."/>
            <person name="Mottram J.C."/>
            <person name="Nelson S."/>
            <person name="Ochaya S."/>
            <person name="Osoegawa K."/>
            <person name="Pai G."/>
            <person name="Parsons M."/>
            <person name="Pentony M."/>
            <person name="Pettersson U."/>
            <person name="Pop M."/>
            <person name="Ramirez J.L."/>
            <person name="Rinta J."/>
            <person name="Robertson L."/>
            <person name="Salzberg S.L."/>
            <person name="Sanchez D.O."/>
            <person name="Seyler A."/>
            <person name="Sharma R."/>
            <person name="Shetty J."/>
            <person name="Simpson A.J."/>
            <person name="Sisk E."/>
            <person name="Tammi M.T."/>
            <person name="Tarleton R."/>
            <person name="Teixeira S."/>
            <person name="Van Aken S."/>
            <person name="Vogt C."/>
            <person name="Ward P.N."/>
            <person name="Wickstead B."/>
            <person name="Wortman J."/>
            <person name="White O."/>
            <person name="Fraser C.M."/>
            <person name="Stuart K.D."/>
            <person name="Andersson B."/>
        </authorList>
    </citation>
    <scope>NUCLEOTIDE SEQUENCE [LARGE SCALE GENOMIC DNA]</scope>
    <source>
        <strain evidence="1 2">CL Brener</strain>
    </source>
</reference>
<dbReference type="EMBL" id="AAHK01004290">
    <property type="protein sequence ID" value="EAN81149.1"/>
    <property type="molecule type" value="Genomic_DNA"/>
</dbReference>